<feature type="domain" description="AMP-dependent synthetase/ligase" evidence="3">
    <location>
        <begin position="38"/>
        <end position="403"/>
    </location>
</feature>
<dbReference type="PANTHER" id="PTHR43201:SF32">
    <property type="entry name" value="2-SUCCINYLBENZOATE--COA LIGASE, CHLOROPLASTIC_PEROXISOMAL"/>
    <property type="match status" value="1"/>
</dbReference>
<accession>A0A7K1FP58</accession>
<dbReference type="FunFam" id="3.30.300.30:FF:000008">
    <property type="entry name" value="2,3-dihydroxybenzoate-AMP ligase"/>
    <property type="match status" value="1"/>
</dbReference>
<dbReference type="InterPro" id="IPR042099">
    <property type="entry name" value="ANL_N_sf"/>
</dbReference>
<dbReference type="GO" id="GO:0031956">
    <property type="term" value="F:medium-chain fatty acid-CoA ligase activity"/>
    <property type="evidence" value="ECO:0007669"/>
    <property type="project" value="TreeGrafter"/>
</dbReference>
<dbReference type="Gene3D" id="3.30.300.30">
    <property type="match status" value="1"/>
</dbReference>
<feature type="domain" description="AMP-binding enzyme C-terminal" evidence="4">
    <location>
        <begin position="455"/>
        <end position="530"/>
    </location>
</feature>
<dbReference type="PANTHER" id="PTHR43201">
    <property type="entry name" value="ACYL-COA SYNTHETASE"/>
    <property type="match status" value="1"/>
</dbReference>
<protein>
    <submittedName>
        <fullName evidence="5">AMP-binding protein</fullName>
    </submittedName>
</protein>
<evidence type="ECO:0000256" key="2">
    <source>
        <dbReference type="ARBA" id="ARBA00022598"/>
    </source>
</evidence>
<keyword evidence="6" id="KW-1185">Reference proteome</keyword>
<dbReference type="SUPFAM" id="SSF56801">
    <property type="entry name" value="Acetyl-CoA synthetase-like"/>
    <property type="match status" value="1"/>
</dbReference>
<dbReference type="PROSITE" id="PS00455">
    <property type="entry name" value="AMP_BINDING"/>
    <property type="match status" value="1"/>
</dbReference>
<keyword evidence="2" id="KW-0436">Ligase</keyword>
<sequence>MTLDLGTADTATGIELEVLADESYRSFNVLPGDWLRLQTRRAAGNTAFVLGDGTRMTYAQVNDRVNQLVHYLHEKGIGRGDRVATMATDGLRHVEVLLATLKVGATFMPLNYRLSRQEADVLLGRGRPALLFHSGRYADLLAGVADAHPSIAEVVCLDGPAAGALDYEQMMTGRPAVEPPPQQAQAEDIAVLAFTSGTTGLPKGVMTSYRMFHGICIVQLLECEMKRSDVYLTSSPLFHSAGYFQTMMCLYLGCPVLLLPQFDAEEVQGWLARPDGPTAVFLVPTMLQRVMSVPGAREANYHQLRMICYGAAPMAPALLRDAIEMFGCDFANSFGAGTENGASAWLTPADHKRAAAGEWHLLGSVGRPGIGNEMRICDPDLVDVPTGVVGEIVTRNNTTMSGYQGLPEKTRQSLPGDGWFRAGDLGMLDEDGFLWLNGRSSDMVIRGGENIYPLEIEHVMTEHPAVSEVAVVGVPDEHWGEQVRAWVVLREGVPVTPAELHAYCLEHLGRYKVPAEYWFVPELPKNASGKILKRELVQWSPQDAGAGGGSV</sequence>
<dbReference type="InterPro" id="IPR020845">
    <property type="entry name" value="AMP-binding_CS"/>
</dbReference>
<dbReference type="GO" id="GO:0006631">
    <property type="term" value="P:fatty acid metabolic process"/>
    <property type="evidence" value="ECO:0007669"/>
    <property type="project" value="TreeGrafter"/>
</dbReference>
<dbReference type="Gene3D" id="3.40.50.12780">
    <property type="entry name" value="N-terminal domain of ligase-like"/>
    <property type="match status" value="1"/>
</dbReference>
<dbReference type="InterPro" id="IPR045851">
    <property type="entry name" value="AMP-bd_C_sf"/>
</dbReference>
<dbReference type="InterPro" id="IPR025110">
    <property type="entry name" value="AMP-bd_C"/>
</dbReference>
<organism evidence="5 6">
    <name type="scientific">Nakamurella alba</name>
    <dbReference type="NCBI Taxonomy" id="2665158"/>
    <lineage>
        <taxon>Bacteria</taxon>
        <taxon>Bacillati</taxon>
        <taxon>Actinomycetota</taxon>
        <taxon>Actinomycetes</taxon>
        <taxon>Nakamurellales</taxon>
        <taxon>Nakamurellaceae</taxon>
        <taxon>Nakamurella</taxon>
    </lineage>
</organism>
<dbReference type="Pfam" id="PF00501">
    <property type="entry name" value="AMP-binding"/>
    <property type="match status" value="1"/>
</dbReference>
<evidence type="ECO:0000259" key="3">
    <source>
        <dbReference type="Pfam" id="PF00501"/>
    </source>
</evidence>
<comment type="caution">
    <text evidence="5">The sequence shown here is derived from an EMBL/GenBank/DDBJ whole genome shotgun (WGS) entry which is preliminary data.</text>
</comment>
<gene>
    <name evidence="5" type="ORF">GIS00_18535</name>
</gene>
<dbReference type="RefSeq" id="WP_154769935.1">
    <property type="nucleotide sequence ID" value="NZ_WLYK01000008.1"/>
</dbReference>
<dbReference type="AlphaFoldDB" id="A0A7K1FP58"/>
<dbReference type="Pfam" id="PF13193">
    <property type="entry name" value="AMP-binding_C"/>
    <property type="match status" value="1"/>
</dbReference>
<evidence type="ECO:0000313" key="6">
    <source>
        <dbReference type="Proteomes" id="UP000460221"/>
    </source>
</evidence>
<name>A0A7K1FP58_9ACTN</name>
<dbReference type="Proteomes" id="UP000460221">
    <property type="component" value="Unassembled WGS sequence"/>
</dbReference>
<proteinExistence type="inferred from homology"/>
<evidence type="ECO:0000313" key="5">
    <source>
        <dbReference type="EMBL" id="MTD15936.1"/>
    </source>
</evidence>
<dbReference type="InterPro" id="IPR000873">
    <property type="entry name" value="AMP-dep_synth/lig_dom"/>
</dbReference>
<evidence type="ECO:0000259" key="4">
    <source>
        <dbReference type="Pfam" id="PF13193"/>
    </source>
</evidence>
<dbReference type="EMBL" id="WLYK01000008">
    <property type="protein sequence ID" value="MTD15936.1"/>
    <property type="molecule type" value="Genomic_DNA"/>
</dbReference>
<evidence type="ECO:0000256" key="1">
    <source>
        <dbReference type="ARBA" id="ARBA00006432"/>
    </source>
</evidence>
<reference evidence="5 6" key="1">
    <citation type="submission" date="2019-11" db="EMBL/GenBank/DDBJ databases">
        <authorList>
            <person name="Jiang L.-Q."/>
        </authorList>
    </citation>
    <scope>NUCLEOTIDE SEQUENCE [LARGE SCALE GENOMIC DNA]</scope>
    <source>
        <strain evidence="5 6">YIM 132087</strain>
    </source>
</reference>
<comment type="similarity">
    <text evidence="1">Belongs to the ATP-dependent AMP-binding enzyme family.</text>
</comment>